<name>A0A2M7TK08_9BACT</name>
<dbReference type="InterPro" id="IPR015803">
    <property type="entry name" value="Cys-tRNA-ligase"/>
</dbReference>
<dbReference type="Gene3D" id="1.20.120.1910">
    <property type="entry name" value="Cysteine-tRNA ligase, C-terminal anti-codon recognition domain"/>
    <property type="match status" value="1"/>
</dbReference>
<dbReference type="InterPro" id="IPR009080">
    <property type="entry name" value="tRNAsynth_Ia_anticodon-bd"/>
</dbReference>
<evidence type="ECO:0000313" key="16">
    <source>
        <dbReference type="EMBL" id="PIZ47044.1"/>
    </source>
</evidence>
<evidence type="ECO:0000256" key="5">
    <source>
        <dbReference type="ARBA" id="ARBA00022598"/>
    </source>
</evidence>
<dbReference type="GO" id="GO:0005829">
    <property type="term" value="C:cytosol"/>
    <property type="evidence" value="ECO:0007669"/>
    <property type="project" value="TreeGrafter"/>
</dbReference>
<dbReference type="EC" id="6.1.1.16" evidence="13"/>
<evidence type="ECO:0000313" key="17">
    <source>
        <dbReference type="Proteomes" id="UP000229753"/>
    </source>
</evidence>
<keyword evidence="7 13" id="KW-0547">Nucleotide-binding</keyword>
<feature type="binding site" evidence="13">
    <location>
        <position position="239"/>
    </location>
    <ligand>
        <name>Zn(2+)</name>
        <dbReference type="ChEBI" id="CHEBI:29105"/>
    </ligand>
</feature>
<dbReference type="PANTHER" id="PTHR10890">
    <property type="entry name" value="CYSTEINYL-TRNA SYNTHETASE"/>
    <property type="match status" value="1"/>
</dbReference>
<evidence type="ECO:0000256" key="12">
    <source>
        <dbReference type="ARBA" id="ARBA00047398"/>
    </source>
</evidence>
<dbReference type="SUPFAM" id="SSF52374">
    <property type="entry name" value="Nucleotidylyl transferase"/>
    <property type="match status" value="1"/>
</dbReference>
<evidence type="ECO:0000256" key="11">
    <source>
        <dbReference type="ARBA" id="ARBA00023146"/>
    </source>
</evidence>
<dbReference type="PANTHER" id="PTHR10890:SF3">
    <property type="entry name" value="CYSTEINE--TRNA LIGASE, CYTOPLASMIC"/>
    <property type="match status" value="1"/>
</dbReference>
<dbReference type="InterPro" id="IPR032678">
    <property type="entry name" value="tRNA-synt_1_cat_dom"/>
</dbReference>
<comment type="caution">
    <text evidence="16">The sequence shown here is derived from an EMBL/GenBank/DDBJ whole genome shotgun (WGS) entry which is preliminary data.</text>
</comment>
<dbReference type="InterPro" id="IPR056411">
    <property type="entry name" value="CysS_C"/>
</dbReference>
<feature type="domain" description="Cysteinyl-tRNA ligase anticodon binding" evidence="15">
    <location>
        <begin position="412"/>
        <end position="454"/>
    </location>
</feature>
<proteinExistence type="inferred from homology"/>
<dbReference type="FunFam" id="3.40.50.620:FF:000130">
    <property type="entry name" value="Cysteine--tRNA ligase"/>
    <property type="match status" value="1"/>
</dbReference>
<dbReference type="Pfam" id="PF23493">
    <property type="entry name" value="CysS_C"/>
    <property type="match status" value="1"/>
</dbReference>
<keyword evidence="6 13" id="KW-0479">Metal-binding</keyword>
<dbReference type="Proteomes" id="UP000229753">
    <property type="component" value="Unassembled WGS sequence"/>
</dbReference>
<evidence type="ECO:0000256" key="3">
    <source>
        <dbReference type="ARBA" id="ARBA00011245"/>
    </source>
</evidence>
<dbReference type="CDD" id="cd00672">
    <property type="entry name" value="CysRS_core"/>
    <property type="match status" value="1"/>
</dbReference>
<keyword evidence="5 13" id="KW-0436">Ligase</keyword>
<dbReference type="GO" id="GO:0008270">
    <property type="term" value="F:zinc ion binding"/>
    <property type="evidence" value="ECO:0007669"/>
    <property type="project" value="UniProtKB-UniRule"/>
</dbReference>
<keyword evidence="4 13" id="KW-0963">Cytoplasm</keyword>
<dbReference type="SUPFAM" id="SSF47323">
    <property type="entry name" value="Anticodon-binding domain of a subclass of class I aminoacyl-tRNA synthetases"/>
    <property type="match status" value="1"/>
</dbReference>
<keyword evidence="10 13" id="KW-0648">Protein biosynthesis</keyword>
<protein>
    <recommendedName>
        <fullName evidence="13">Cysteine--tRNA ligase</fullName>
        <ecNumber evidence="13">6.1.1.16</ecNumber>
    </recommendedName>
    <alternativeName>
        <fullName evidence="13">Cysteinyl-tRNA synthetase</fullName>
        <shortName evidence="13">CysRS</shortName>
    </alternativeName>
</protein>
<evidence type="ECO:0000256" key="8">
    <source>
        <dbReference type="ARBA" id="ARBA00022833"/>
    </source>
</evidence>
<evidence type="ECO:0000256" key="1">
    <source>
        <dbReference type="ARBA" id="ARBA00004496"/>
    </source>
</evidence>
<dbReference type="Pfam" id="PF01406">
    <property type="entry name" value="tRNA-synt_1e"/>
    <property type="match status" value="1"/>
</dbReference>
<comment type="similarity">
    <text evidence="2 13">Belongs to the class-I aminoacyl-tRNA synthetase family.</text>
</comment>
<dbReference type="PRINTS" id="PR00983">
    <property type="entry name" value="TRNASYNTHCYS"/>
</dbReference>
<dbReference type="EMBL" id="PFNO01000193">
    <property type="protein sequence ID" value="PIZ47044.1"/>
    <property type="molecule type" value="Genomic_DNA"/>
</dbReference>
<feature type="binding site" evidence="13">
    <location>
        <position position="210"/>
    </location>
    <ligand>
        <name>Zn(2+)</name>
        <dbReference type="ChEBI" id="CHEBI:29105"/>
    </ligand>
</feature>
<evidence type="ECO:0000256" key="9">
    <source>
        <dbReference type="ARBA" id="ARBA00022840"/>
    </source>
</evidence>
<reference evidence="17" key="1">
    <citation type="submission" date="2017-09" db="EMBL/GenBank/DDBJ databases">
        <title>Depth-based differentiation of microbial function through sediment-hosted aquifers and enrichment of novel symbionts in the deep terrestrial subsurface.</title>
        <authorList>
            <person name="Probst A.J."/>
            <person name="Ladd B."/>
            <person name="Jarett J.K."/>
            <person name="Geller-Mcgrath D.E."/>
            <person name="Sieber C.M.K."/>
            <person name="Emerson J.B."/>
            <person name="Anantharaman K."/>
            <person name="Thomas B.C."/>
            <person name="Malmstrom R."/>
            <person name="Stieglmeier M."/>
            <person name="Klingl A."/>
            <person name="Woyke T."/>
            <person name="Ryan C.M."/>
            <person name="Banfield J.F."/>
        </authorList>
    </citation>
    <scope>NUCLEOTIDE SEQUENCE [LARGE SCALE GENOMIC DNA]</scope>
</reference>
<accession>A0A2M7TK08</accession>
<dbReference type="GO" id="GO:0004817">
    <property type="term" value="F:cysteine-tRNA ligase activity"/>
    <property type="evidence" value="ECO:0007669"/>
    <property type="project" value="UniProtKB-UniRule"/>
</dbReference>
<evidence type="ECO:0000256" key="6">
    <source>
        <dbReference type="ARBA" id="ARBA00022723"/>
    </source>
</evidence>
<dbReference type="Gene3D" id="3.40.50.620">
    <property type="entry name" value="HUPs"/>
    <property type="match status" value="1"/>
</dbReference>
<dbReference type="GO" id="GO:0005524">
    <property type="term" value="F:ATP binding"/>
    <property type="evidence" value="ECO:0007669"/>
    <property type="project" value="UniProtKB-UniRule"/>
</dbReference>
<keyword evidence="11 13" id="KW-0030">Aminoacyl-tRNA synthetase</keyword>
<dbReference type="HAMAP" id="MF_00041">
    <property type="entry name" value="Cys_tRNA_synth"/>
    <property type="match status" value="1"/>
</dbReference>
<evidence type="ECO:0000259" key="14">
    <source>
        <dbReference type="Pfam" id="PF01406"/>
    </source>
</evidence>
<evidence type="ECO:0000256" key="13">
    <source>
        <dbReference type="HAMAP-Rule" id="MF_00041"/>
    </source>
</evidence>
<feature type="binding site" evidence="13">
    <location>
        <position position="235"/>
    </location>
    <ligand>
        <name>Zn(2+)</name>
        <dbReference type="ChEBI" id="CHEBI:29105"/>
    </ligand>
</feature>
<comment type="subcellular location">
    <subcellularLocation>
        <location evidence="1 13">Cytoplasm</location>
    </subcellularLocation>
</comment>
<feature type="domain" description="tRNA synthetases class I catalytic" evidence="14">
    <location>
        <begin position="16"/>
        <end position="315"/>
    </location>
</feature>
<comment type="catalytic activity">
    <reaction evidence="12 13">
        <text>tRNA(Cys) + L-cysteine + ATP = L-cysteinyl-tRNA(Cys) + AMP + diphosphate</text>
        <dbReference type="Rhea" id="RHEA:17773"/>
        <dbReference type="Rhea" id="RHEA-COMP:9661"/>
        <dbReference type="Rhea" id="RHEA-COMP:9679"/>
        <dbReference type="ChEBI" id="CHEBI:30616"/>
        <dbReference type="ChEBI" id="CHEBI:33019"/>
        <dbReference type="ChEBI" id="CHEBI:35235"/>
        <dbReference type="ChEBI" id="CHEBI:78442"/>
        <dbReference type="ChEBI" id="CHEBI:78517"/>
        <dbReference type="ChEBI" id="CHEBI:456215"/>
        <dbReference type="EC" id="6.1.1.16"/>
    </reaction>
</comment>
<keyword evidence="9 13" id="KW-0067">ATP-binding</keyword>
<gene>
    <name evidence="13" type="primary">cysS</name>
    <name evidence="16" type="ORF">COY29_05705</name>
</gene>
<evidence type="ECO:0000256" key="10">
    <source>
        <dbReference type="ARBA" id="ARBA00022917"/>
    </source>
</evidence>
<evidence type="ECO:0000256" key="2">
    <source>
        <dbReference type="ARBA" id="ARBA00005594"/>
    </source>
</evidence>
<evidence type="ECO:0000259" key="15">
    <source>
        <dbReference type="Pfam" id="PF23493"/>
    </source>
</evidence>
<dbReference type="InterPro" id="IPR024909">
    <property type="entry name" value="Cys-tRNA/MSH_ligase"/>
</dbReference>
<comment type="cofactor">
    <cofactor evidence="13">
        <name>Zn(2+)</name>
        <dbReference type="ChEBI" id="CHEBI:29105"/>
    </cofactor>
    <text evidence="13">Binds 1 zinc ion per subunit.</text>
</comment>
<dbReference type="AlphaFoldDB" id="A0A2M7TK08"/>
<dbReference type="GO" id="GO:0006423">
    <property type="term" value="P:cysteinyl-tRNA aminoacylation"/>
    <property type="evidence" value="ECO:0007669"/>
    <property type="project" value="UniProtKB-UniRule"/>
</dbReference>
<feature type="short sequence motif" description="'HIGH' region" evidence="13">
    <location>
        <begin position="31"/>
        <end position="41"/>
    </location>
</feature>
<feature type="short sequence motif" description="'KMSKS' region" evidence="13">
    <location>
        <begin position="267"/>
        <end position="271"/>
    </location>
</feature>
<sequence>MAVKFYNFLTRKKEIFKSLRPKRVGFYACGPTVYNYAHIGNLRTYIFEDVLKRALEFNGYEVKYVMNITDVEDKIIRDSKKAKKNILDFVKPYEKAFFEDLKKLDIEKAWKYPKATRHIKEMIKLIAALLKKGLAYEADNSIYFDISKFKPYGKLSGLKNRELKIGARVDSDEYDKANAEDFVLWKNVKDGEPSWSAPFGKGRPGWHIECSAMSMKYLGKTFDIHAGAVDLIFPHHENEIAQSEGATEKPFVKYFIEGEHLLVDGKKMSKSLGNIYTLRNIETKAFDPLAFRYLVLTAHYRSKLNFTWKSLEAAQNALNKLHEIVINLKIETQKERMSKKHSNILENVGMLKKRFLEEFKKYTNDDLDMPRALALLWDIIKSEKLTEKTKYNLIIDFDKVFGLNLDRIKTEKIPAVVLKLIKEREKYRKEKNFAKSDELRKKIRKLGWLVEDSPSGSKLKKN</sequence>
<evidence type="ECO:0000256" key="4">
    <source>
        <dbReference type="ARBA" id="ARBA00022490"/>
    </source>
</evidence>
<dbReference type="InterPro" id="IPR014729">
    <property type="entry name" value="Rossmann-like_a/b/a_fold"/>
</dbReference>
<keyword evidence="8 13" id="KW-0862">Zinc</keyword>
<comment type="subunit">
    <text evidence="3 13">Monomer.</text>
</comment>
<organism evidence="16 17">
    <name type="scientific">Candidatus Woesebacteria bacterium CG_4_10_14_0_2_um_filter_39_14</name>
    <dbReference type="NCBI Taxonomy" id="1975054"/>
    <lineage>
        <taxon>Bacteria</taxon>
        <taxon>Candidatus Woeseibacteriota</taxon>
    </lineage>
</organism>
<feature type="binding site" evidence="13">
    <location>
        <position position="29"/>
    </location>
    <ligand>
        <name>Zn(2+)</name>
        <dbReference type="ChEBI" id="CHEBI:29105"/>
    </ligand>
</feature>
<dbReference type="NCBIfam" id="TIGR00435">
    <property type="entry name" value="cysS"/>
    <property type="match status" value="1"/>
</dbReference>
<feature type="binding site" evidence="13">
    <location>
        <position position="270"/>
    </location>
    <ligand>
        <name>ATP</name>
        <dbReference type="ChEBI" id="CHEBI:30616"/>
    </ligand>
</feature>
<evidence type="ECO:0000256" key="7">
    <source>
        <dbReference type="ARBA" id="ARBA00022741"/>
    </source>
</evidence>